<sequence length="360" mass="38808">MAIFEFGIWSTSNLLGPGTPIITSQTNGNRQNGDTFTIGTEDAQTISIDDQEDGLFQDDTDRLQFLTEELTVNGFTYPSGTQVQNEFILTTDVPDADGGFVQIIVLRFDPPGVGAGNGLSTTAYTLTGPIPEGTTFSITGTTGNSTGTGAPPYPSFVCLAAGTMVQTDAGEVAIETLCAGDLVMTLDHGVQPVRWIGSRSLSAAELIEHPHLHPIRIKAGAFATGVPARDLLVSPQHRIFVRSQIAMRMFEETEVLVHAKHLLELPGVDIAQDVDEVTYVHVMCDDHEIILVEGALAETLYTGSEAMKAMSPAARAEIIQIFGDVPFLERPLARPTPRGRLSRKLVARHVKNDKALVQEI</sequence>
<dbReference type="EMBL" id="PGTY01000002">
    <property type="protein sequence ID" value="PJI86393.1"/>
    <property type="molecule type" value="Genomic_DNA"/>
</dbReference>
<dbReference type="RefSeq" id="WP_100368683.1">
    <property type="nucleotide sequence ID" value="NZ_PGTY01000002.1"/>
</dbReference>
<dbReference type="Proteomes" id="UP000228531">
    <property type="component" value="Unassembled WGS sequence"/>
</dbReference>
<dbReference type="Pfam" id="PF13403">
    <property type="entry name" value="Hint_2"/>
    <property type="match status" value="1"/>
</dbReference>
<name>A0A2M8W641_9RHOB</name>
<reference evidence="2 3" key="1">
    <citation type="submission" date="2017-11" db="EMBL/GenBank/DDBJ databases">
        <title>Genomic Encyclopedia of Archaeal and Bacterial Type Strains, Phase II (KMG-II): From Individual Species to Whole Genera.</title>
        <authorList>
            <person name="Goeker M."/>
        </authorList>
    </citation>
    <scope>NUCLEOTIDE SEQUENCE [LARGE SCALE GENOMIC DNA]</scope>
    <source>
        <strain evidence="2 3">DSM 29128</strain>
    </source>
</reference>
<organism evidence="2 3">
    <name type="scientific">Yoonia maricola</name>
    <dbReference type="NCBI Taxonomy" id="420999"/>
    <lineage>
        <taxon>Bacteria</taxon>
        <taxon>Pseudomonadati</taxon>
        <taxon>Pseudomonadota</taxon>
        <taxon>Alphaproteobacteria</taxon>
        <taxon>Rhodobacterales</taxon>
        <taxon>Paracoccaceae</taxon>
        <taxon>Yoonia</taxon>
    </lineage>
</organism>
<accession>A0A2M8W641</accession>
<dbReference type="SUPFAM" id="SSF51294">
    <property type="entry name" value="Hedgehog/intein (Hint) domain"/>
    <property type="match status" value="1"/>
</dbReference>
<dbReference type="InterPro" id="IPR028992">
    <property type="entry name" value="Hedgehog/Intein_dom"/>
</dbReference>
<comment type="caution">
    <text evidence="2">The sequence shown here is derived from an EMBL/GenBank/DDBJ whole genome shotgun (WGS) entry which is preliminary data.</text>
</comment>
<protein>
    <submittedName>
        <fullName evidence="2">Hint domain-containing protein</fullName>
    </submittedName>
</protein>
<dbReference type="AlphaFoldDB" id="A0A2M8W641"/>
<keyword evidence="3" id="KW-1185">Reference proteome</keyword>
<evidence type="ECO:0000313" key="3">
    <source>
        <dbReference type="Proteomes" id="UP000228531"/>
    </source>
</evidence>
<evidence type="ECO:0000259" key="1">
    <source>
        <dbReference type="Pfam" id="PF13403"/>
    </source>
</evidence>
<gene>
    <name evidence="2" type="ORF">BC777_2762</name>
</gene>
<dbReference type="OrthoDB" id="6305173at2"/>
<dbReference type="InterPro" id="IPR036844">
    <property type="entry name" value="Hint_dom_sf"/>
</dbReference>
<dbReference type="Gene3D" id="2.170.16.10">
    <property type="entry name" value="Hedgehog/Intein (Hint) domain"/>
    <property type="match status" value="1"/>
</dbReference>
<evidence type="ECO:0000313" key="2">
    <source>
        <dbReference type="EMBL" id="PJI86393.1"/>
    </source>
</evidence>
<feature type="domain" description="Hedgehog/Intein (Hint)" evidence="1">
    <location>
        <begin position="157"/>
        <end position="303"/>
    </location>
</feature>
<proteinExistence type="predicted"/>